<proteinExistence type="predicted"/>
<organism evidence="2 3">
    <name type="scientific">Methylorubrum populi</name>
    <dbReference type="NCBI Taxonomy" id="223967"/>
    <lineage>
        <taxon>Bacteria</taxon>
        <taxon>Pseudomonadati</taxon>
        <taxon>Pseudomonadota</taxon>
        <taxon>Alphaproteobacteria</taxon>
        <taxon>Hyphomicrobiales</taxon>
        <taxon>Methylobacteriaceae</taxon>
        <taxon>Methylorubrum</taxon>
    </lineage>
</organism>
<dbReference type="SUPFAM" id="SSF158682">
    <property type="entry name" value="TerB-like"/>
    <property type="match status" value="1"/>
</dbReference>
<dbReference type="Pfam" id="PF05099">
    <property type="entry name" value="TerB"/>
    <property type="match status" value="1"/>
</dbReference>
<dbReference type="InterPro" id="IPR007791">
    <property type="entry name" value="DjlA_N"/>
</dbReference>
<dbReference type="EMBL" id="WEKV01000001">
    <property type="protein sequence ID" value="KAB7788075.1"/>
    <property type="molecule type" value="Genomic_DNA"/>
</dbReference>
<sequence>MSFFKKVGADLAAQFKQYQGDTVFLAAAAAASANVTAADGKIDDAEVDAAISGMLSKDALKAAFTPAAIEGAVSEALNRAKTRSGRMENLRAIQAMAARPAEQRQDVFLIAADVADQGGSIGPEEDQVLATIAKELNLDKNKLLNG</sequence>
<dbReference type="Gene3D" id="1.10.3680.10">
    <property type="entry name" value="TerB-like"/>
    <property type="match status" value="1"/>
</dbReference>
<dbReference type="AlphaFoldDB" id="A0A833JA25"/>
<accession>A0A833JA25</accession>
<evidence type="ECO:0000313" key="3">
    <source>
        <dbReference type="Proteomes" id="UP000469949"/>
    </source>
</evidence>
<dbReference type="Proteomes" id="UP000469949">
    <property type="component" value="Unassembled WGS sequence"/>
</dbReference>
<evidence type="ECO:0000259" key="1">
    <source>
        <dbReference type="Pfam" id="PF05099"/>
    </source>
</evidence>
<gene>
    <name evidence="2" type="ORF">F8B43_0080</name>
</gene>
<reference evidence="2 3" key="1">
    <citation type="submission" date="2019-10" db="EMBL/GenBank/DDBJ databases">
        <title>Draft Genome Sequence of the Caffeine Degrading Methylotroph Methylorubrum populi PINKEL.</title>
        <authorList>
            <person name="Dawson S.C."/>
            <person name="Zhang X."/>
            <person name="Wright M.E."/>
            <person name="Sharma G."/>
            <person name="Langner J.T."/>
            <person name="Ditty J.L."/>
            <person name="Subuyuj G.A."/>
        </authorList>
    </citation>
    <scope>NUCLEOTIDE SEQUENCE [LARGE SCALE GENOMIC DNA]</scope>
    <source>
        <strain evidence="2 3">Pinkel</strain>
    </source>
</reference>
<feature type="domain" description="Co-chaperone DjlA N-terminal" evidence="1">
    <location>
        <begin position="27"/>
        <end position="141"/>
    </location>
</feature>
<evidence type="ECO:0000313" key="2">
    <source>
        <dbReference type="EMBL" id="KAB7788075.1"/>
    </source>
</evidence>
<name>A0A833JA25_9HYPH</name>
<comment type="caution">
    <text evidence="2">The sequence shown here is derived from an EMBL/GenBank/DDBJ whole genome shotgun (WGS) entry which is preliminary data.</text>
</comment>
<protein>
    <recommendedName>
        <fullName evidence="1">Co-chaperone DjlA N-terminal domain-containing protein</fullName>
    </recommendedName>
</protein>
<dbReference type="InterPro" id="IPR029024">
    <property type="entry name" value="TerB-like"/>
</dbReference>